<evidence type="ECO:0000313" key="3">
    <source>
        <dbReference type="Proteomes" id="UP000314294"/>
    </source>
</evidence>
<evidence type="ECO:0000256" key="1">
    <source>
        <dbReference type="SAM" id="MobiDB-lite"/>
    </source>
</evidence>
<evidence type="ECO:0000313" key="2">
    <source>
        <dbReference type="EMBL" id="TNN34340.1"/>
    </source>
</evidence>
<organism evidence="2 3">
    <name type="scientific">Liparis tanakae</name>
    <name type="common">Tanaka's snailfish</name>
    <dbReference type="NCBI Taxonomy" id="230148"/>
    <lineage>
        <taxon>Eukaryota</taxon>
        <taxon>Metazoa</taxon>
        <taxon>Chordata</taxon>
        <taxon>Craniata</taxon>
        <taxon>Vertebrata</taxon>
        <taxon>Euteleostomi</taxon>
        <taxon>Actinopterygii</taxon>
        <taxon>Neopterygii</taxon>
        <taxon>Teleostei</taxon>
        <taxon>Neoteleostei</taxon>
        <taxon>Acanthomorphata</taxon>
        <taxon>Eupercaria</taxon>
        <taxon>Perciformes</taxon>
        <taxon>Cottioidei</taxon>
        <taxon>Cottales</taxon>
        <taxon>Liparidae</taxon>
        <taxon>Liparis</taxon>
    </lineage>
</organism>
<feature type="region of interest" description="Disordered" evidence="1">
    <location>
        <begin position="61"/>
        <end position="156"/>
    </location>
</feature>
<keyword evidence="3" id="KW-1185">Reference proteome</keyword>
<dbReference type="Proteomes" id="UP000314294">
    <property type="component" value="Unassembled WGS sequence"/>
</dbReference>
<feature type="region of interest" description="Disordered" evidence="1">
    <location>
        <begin position="1"/>
        <end position="26"/>
    </location>
</feature>
<dbReference type="EMBL" id="SRLO01001986">
    <property type="protein sequence ID" value="TNN34340.1"/>
    <property type="molecule type" value="Genomic_DNA"/>
</dbReference>
<feature type="compositionally biased region" description="Acidic residues" evidence="1">
    <location>
        <begin position="69"/>
        <end position="79"/>
    </location>
</feature>
<accession>A0A4Z2F0D5</accession>
<sequence length="246" mass="26970">MLRGNLSSSYPEGGAEPTTVPTTVGTARWSRAATGDLLLLLGPHTRSPRAWLWSDVNSTNGELHVEPEDRGEENEDYPPEDTLPTSGAEATSHHVQSPGRREPRPPGAPSPNPRTRNGVASQRGLEPAERMLAPKSPHSVRLDPRPPTEDPGRGLQKTRVGVCRDRASGLQRGLCPVAALTPRTSAALRPVFPHPVRLVRCIYLDRFLQHRHSASGLCLSARVGRFPLSSRLFLHFALQEELRPKI</sequence>
<proteinExistence type="predicted"/>
<protein>
    <submittedName>
        <fullName evidence="2">Uncharacterized protein</fullName>
    </submittedName>
</protein>
<name>A0A4Z2F0D5_9TELE</name>
<feature type="compositionally biased region" description="Basic and acidic residues" evidence="1">
    <location>
        <begin position="140"/>
        <end position="152"/>
    </location>
</feature>
<feature type="compositionally biased region" description="Polar residues" evidence="1">
    <location>
        <begin position="83"/>
        <end position="95"/>
    </location>
</feature>
<gene>
    <name evidence="2" type="ORF">EYF80_055498</name>
</gene>
<comment type="caution">
    <text evidence="2">The sequence shown here is derived from an EMBL/GenBank/DDBJ whole genome shotgun (WGS) entry which is preliminary data.</text>
</comment>
<dbReference type="AlphaFoldDB" id="A0A4Z2F0D5"/>
<reference evidence="2 3" key="1">
    <citation type="submission" date="2019-03" db="EMBL/GenBank/DDBJ databases">
        <title>First draft genome of Liparis tanakae, snailfish: a comprehensive survey of snailfish specific genes.</title>
        <authorList>
            <person name="Kim W."/>
            <person name="Song I."/>
            <person name="Jeong J.-H."/>
            <person name="Kim D."/>
            <person name="Kim S."/>
            <person name="Ryu S."/>
            <person name="Song J.Y."/>
            <person name="Lee S.K."/>
        </authorList>
    </citation>
    <scope>NUCLEOTIDE SEQUENCE [LARGE SCALE GENOMIC DNA]</scope>
    <source>
        <tissue evidence="2">Muscle</tissue>
    </source>
</reference>
<feature type="compositionally biased region" description="Polar residues" evidence="1">
    <location>
        <begin position="1"/>
        <end position="10"/>
    </location>
</feature>